<gene>
    <name evidence="1" type="ORF">AAHA92_22584</name>
</gene>
<evidence type="ECO:0000313" key="1">
    <source>
        <dbReference type="EMBL" id="KAL1545912.1"/>
    </source>
</evidence>
<proteinExistence type="predicted"/>
<comment type="caution">
    <text evidence="1">The sequence shown here is derived from an EMBL/GenBank/DDBJ whole genome shotgun (WGS) entry which is preliminary data.</text>
</comment>
<evidence type="ECO:0000313" key="2">
    <source>
        <dbReference type="Proteomes" id="UP001567538"/>
    </source>
</evidence>
<accession>A0ABD1GPH2</accession>
<dbReference type="EMBL" id="JBEAFC010000008">
    <property type="protein sequence ID" value="KAL1545912.1"/>
    <property type="molecule type" value="Genomic_DNA"/>
</dbReference>
<name>A0ABD1GPH2_SALDI</name>
<organism evidence="1 2">
    <name type="scientific">Salvia divinorum</name>
    <name type="common">Maria pastora</name>
    <name type="synonym">Diviner's sage</name>
    <dbReference type="NCBI Taxonomy" id="28513"/>
    <lineage>
        <taxon>Eukaryota</taxon>
        <taxon>Viridiplantae</taxon>
        <taxon>Streptophyta</taxon>
        <taxon>Embryophyta</taxon>
        <taxon>Tracheophyta</taxon>
        <taxon>Spermatophyta</taxon>
        <taxon>Magnoliopsida</taxon>
        <taxon>eudicotyledons</taxon>
        <taxon>Gunneridae</taxon>
        <taxon>Pentapetalae</taxon>
        <taxon>asterids</taxon>
        <taxon>lamiids</taxon>
        <taxon>Lamiales</taxon>
        <taxon>Lamiaceae</taxon>
        <taxon>Nepetoideae</taxon>
        <taxon>Mentheae</taxon>
        <taxon>Salviinae</taxon>
        <taxon>Salvia</taxon>
        <taxon>Salvia subgen. Calosphace</taxon>
    </lineage>
</organism>
<sequence length="126" mass="14146">MKITRESLQEVFGKAKPFLAVVFLQAGLAGMDIISKAALNEGMSNYVFVVYRHPRHHPFCLHPRQKNKAKNDYSYVPQDNANEYFGACYRPKSLLLGDEVHDSDFCSCNGKHSSGNYICNGMVLQG</sequence>
<keyword evidence="2" id="KW-1185">Reference proteome</keyword>
<dbReference type="Proteomes" id="UP001567538">
    <property type="component" value="Unassembled WGS sequence"/>
</dbReference>
<reference evidence="1 2" key="1">
    <citation type="submission" date="2024-06" db="EMBL/GenBank/DDBJ databases">
        <title>A chromosome level genome sequence of Diviner's sage (Salvia divinorum).</title>
        <authorList>
            <person name="Ford S.A."/>
            <person name="Ro D.-K."/>
            <person name="Ness R.W."/>
            <person name="Phillips M.A."/>
        </authorList>
    </citation>
    <scope>NUCLEOTIDE SEQUENCE [LARGE SCALE GENOMIC DNA]</scope>
    <source>
        <strain evidence="1">SAF-2024a</strain>
        <tissue evidence="1">Leaf</tissue>
    </source>
</reference>
<protein>
    <submittedName>
        <fullName evidence="1">Uncharacterized protein</fullName>
    </submittedName>
</protein>
<dbReference type="AlphaFoldDB" id="A0ABD1GPH2"/>